<keyword evidence="3" id="KW-1185">Reference proteome</keyword>
<evidence type="ECO:0000256" key="1">
    <source>
        <dbReference type="SAM" id="SignalP"/>
    </source>
</evidence>
<dbReference type="OrthoDB" id="9950885at2"/>
<reference evidence="2 3" key="1">
    <citation type="submission" date="2018-09" db="EMBL/GenBank/DDBJ databases">
        <authorList>
            <person name="Grouzdev D.S."/>
            <person name="Krutkina M.S."/>
        </authorList>
    </citation>
    <scope>NUCLEOTIDE SEQUENCE [LARGE SCALE GENOMIC DNA]</scope>
    <source>
        <strain evidence="2 3">RmlP001</strain>
    </source>
</reference>
<accession>A0A4Q2R9Q4</accession>
<sequence length="61" mass="6386">MTFSPAIQILRVKLGALALGAVVLTAGHAVAKNHDCQTFKMHSAALALHDRAPGPSVRIPD</sequence>
<protein>
    <submittedName>
        <fullName evidence="2">Uncharacterized protein</fullName>
    </submittedName>
</protein>
<name>A0A4Q2R9Q4_9HYPH</name>
<dbReference type="EMBL" id="QYBC01000019">
    <property type="protein sequence ID" value="RYB02521.1"/>
    <property type="molecule type" value="Genomic_DNA"/>
</dbReference>
<dbReference type="RefSeq" id="WP_129221053.1">
    <property type="nucleotide sequence ID" value="NZ_QYBC01000019.1"/>
</dbReference>
<dbReference type="Proteomes" id="UP000289411">
    <property type="component" value="Unassembled WGS sequence"/>
</dbReference>
<organism evidence="2 3">
    <name type="scientific">Lichenibacterium ramalinae</name>
    <dbReference type="NCBI Taxonomy" id="2316527"/>
    <lineage>
        <taxon>Bacteria</taxon>
        <taxon>Pseudomonadati</taxon>
        <taxon>Pseudomonadota</taxon>
        <taxon>Alphaproteobacteria</taxon>
        <taxon>Hyphomicrobiales</taxon>
        <taxon>Lichenihabitantaceae</taxon>
        <taxon>Lichenibacterium</taxon>
    </lineage>
</organism>
<feature type="signal peptide" evidence="1">
    <location>
        <begin position="1"/>
        <end position="31"/>
    </location>
</feature>
<reference evidence="2 3" key="2">
    <citation type="submission" date="2019-02" db="EMBL/GenBank/DDBJ databases">
        <title>'Lichenibacterium ramalinii' gen. nov. sp. nov., 'Lichenibacterium minor' gen. nov. sp. nov.</title>
        <authorList>
            <person name="Pankratov T."/>
        </authorList>
    </citation>
    <scope>NUCLEOTIDE SEQUENCE [LARGE SCALE GENOMIC DNA]</scope>
    <source>
        <strain evidence="2 3">RmlP001</strain>
    </source>
</reference>
<evidence type="ECO:0000313" key="2">
    <source>
        <dbReference type="EMBL" id="RYB02521.1"/>
    </source>
</evidence>
<keyword evidence="1" id="KW-0732">Signal</keyword>
<evidence type="ECO:0000313" key="3">
    <source>
        <dbReference type="Proteomes" id="UP000289411"/>
    </source>
</evidence>
<dbReference type="AlphaFoldDB" id="A0A4Q2R9Q4"/>
<feature type="chain" id="PRO_5020215940" evidence="1">
    <location>
        <begin position="32"/>
        <end position="61"/>
    </location>
</feature>
<proteinExistence type="predicted"/>
<gene>
    <name evidence="2" type="ORF">D3272_20365</name>
</gene>
<comment type="caution">
    <text evidence="2">The sequence shown here is derived from an EMBL/GenBank/DDBJ whole genome shotgun (WGS) entry which is preliminary data.</text>
</comment>